<keyword evidence="2" id="KW-0547">Nucleotide-binding</keyword>
<dbReference type="InterPro" id="IPR041679">
    <property type="entry name" value="DNA2/NAM7-like_C"/>
</dbReference>
<dbReference type="SMART" id="SM00356">
    <property type="entry name" value="ZnF_C3H1"/>
    <property type="match status" value="2"/>
</dbReference>
<reference evidence="10 11" key="1">
    <citation type="submission" date="2020-04" db="EMBL/GenBank/DDBJ databases">
        <title>Perkinsus chesapeaki whole genome sequence.</title>
        <authorList>
            <person name="Bogema D.R."/>
        </authorList>
    </citation>
    <scope>NUCLEOTIDE SEQUENCE [LARGE SCALE GENOMIC DNA]</scope>
    <source>
        <strain evidence="10">ATCC PRA-425</strain>
    </source>
</reference>
<evidence type="ECO:0000256" key="2">
    <source>
        <dbReference type="ARBA" id="ARBA00022741"/>
    </source>
</evidence>
<dbReference type="GO" id="GO:0008270">
    <property type="term" value="F:zinc ion binding"/>
    <property type="evidence" value="ECO:0007669"/>
    <property type="project" value="UniProtKB-KW"/>
</dbReference>
<dbReference type="CDD" id="cd18808">
    <property type="entry name" value="SF1_C_Upf1"/>
    <property type="match status" value="1"/>
</dbReference>
<keyword evidence="4" id="KW-0378">Hydrolase</keyword>
<dbReference type="InterPro" id="IPR036855">
    <property type="entry name" value="Znf_CCCH_sf"/>
</dbReference>
<evidence type="ECO:0000256" key="6">
    <source>
        <dbReference type="ARBA" id="ARBA00022833"/>
    </source>
</evidence>
<dbReference type="GO" id="GO:0004386">
    <property type="term" value="F:helicase activity"/>
    <property type="evidence" value="ECO:0007669"/>
    <property type="project" value="UniProtKB-KW"/>
</dbReference>
<evidence type="ECO:0000313" key="11">
    <source>
        <dbReference type="Proteomes" id="UP000591131"/>
    </source>
</evidence>
<feature type="zinc finger region" description="C3H1-type" evidence="8">
    <location>
        <begin position="4"/>
        <end position="26"/>
    </location>
</feature>
<dbReference type="Proteomes" id="UP000591131">
    <property type="component" value="Unassembled WGS sequence"/>
</dbReference>
<evidence type="ECO:0000256" key="7">
    <source>
        <dbReference type="ARBA" id="ARBA00022840"/>
    </source>
</evidence>
<dbReference type="PROSITE" id="PS50103">
    <property type="entry name" value="ZF_C3H1"/>
    <property type="match status" value="2"/>
</dbReference>
<evidence type="ECO:0000256" key="8">
    <source>
        <dbReference type="PROSITE-ProRule" id="PRU00723"/>
    </source>
</evidence>
<dbReference type="InterPro" id="IPR047187">
    <property type="entry name" value="SF1_C_Upf1"/>
</dbReference>
<dbReference type="OrthoDB" id="392140at2759"/>
<evidence type="ECO:0000256" key="3">
    <source>
        <dbReference type="ARBA" id="ARBA00022771"/>
    </source>
</evidence>
<dbReference type="GO" id="GO:0005694">
    <property type="term" value="C:chromosome"/>
    <property type="evidence" value="ECO:0007669"/>
    <property type="project" value="UniProtKB-ARBA"/>
</dbReference>
<accession>A0A7J6MV69</accession>
<name>A0A7J6MV69_PERCH</name>
<feature type="domain" description="C3H1-type" evidence="9">
    <location>
        <begin position="34"/>
        <end position="61"/>
    </location>
</feature>
<evidence type="ECO:0000259" key="9">
    <source>
        <dbReference type="PROSITE" id="PS50103"/>
    </source>
</evidence>
<dbReference type="GO" id="GO:0031048">
    <property type="term" value="P:regulatory ncRNA-mediated heterochromatin formation"/>
    <property type="evidence" value="ECO:0007669"/>
    <property type="project" value="TreeGrafter"/>
</dbReference>
<proteinExistence type="predicted"/>
<dbReference type="Pfam" id="PF13087">
    <property type="entry name" value="AAA_12"/>
    <property type="match status" value="1"/>
</dbReference>
<dbReference type="Pfam" id="PF13086">
    <property type="entry name" value="AAA_11"/>
    <property type="match status" value="2"/>
</dbReference>
<keyword evidence="11" id="KW-1185">Reference proteome</keyword>
<keyword evidence="6 8" id="KW-0862">Zinc</keyword>
<dbReference type="InterPro" id="IPR027417">
    <property type="entry name" value="P-loop_NTPase"/>
</dbReference>
<dbReference type="EMBL" id="JAAPAO010000057">
    <property type="protein sequence ID" value="KAF4674801.1"/>
    <property type="molecule type" value="Genomic_DNA"/>
</dbReference>
<keyword evidence="7" id="KW-0067">ATP-binding</keyword>
<dbReference type="PANTHER" id="PTHR10887:SF341">
    <property type="entry name" value="NFX1-TYPE ZINC FINGER-CONTAINING PROTEIN 1"/>
    <property type="match status" value="1"/>
</dbReference>
<dbReference type="GO" id="GO:0005524">
    <property type="term" value="F:ATP binding"/>
    <property type="evidence" value="ECO:0007669"/>
    <property type="project" value="UniProtKB-KW"/>
</dbReference>
<dbReference type="InterPro" id="IPR000571">
    <property type="entry name" value="Znf_CCCH"/>
</dbReference>
<evidence type="ECO:0000313" key="10">
    <source>
        <dbReference type="EMBL" id="KAF4674801.1"/>
    </source>
</evidence>
<organism evidence="10 11">
    <name type="scientific">Perkinsus chesapeaki</name>
    <name type="common">Clam parasite</name>
    <name type="synonym">Perkinsus andrewsi</name>
    <dbReference type="NCBI Taxonomy" id="330153"/>
    <lineage>
        <taxon>Eukaryota</taxon>
        <taxon>Sar</taxon>
        <taxon>Alveolata</taxon>
        <taxon>Perkinsozoa</taxon>
        <taxon>Perkinsea</taxon>
        <taxon>Perkinsida</taxon>
        <taxon>Perkinsidae</taxon>
        <taxon>Perkinsus</taxon>
    </lineage>
</organism>
<protein>
    <recommendedName>
        <fullName evidence="9">C3H1-type domain-containing protein</fullName>
    </recommendedName>
</protein>
<dbReference type="InterPro" id="IPR041677">
    <property type="entry name" value="DNA2/NAM7_AAA_11"/>
</dbReference>
<feature type="zinc finger region" description="C3H1-type" evidence="8">
    <location>
        <begin position="34"/>
        <end position="61"/>
    </location>
</feature>
<sequence>MPSTCHFFARGNCRNGTACRFSHNPESLAGPSTRRSDIACKFYQQGDCRHGSSCKFSHGTSNVRKSNVIRIEEKITSAATVNIFLRRLKDRGDIDMQLTQLFNVREKLREYMTQLDHDDLVILVGLLDDVKDAFDHQKYKDLLRALSATLIILTSTDYITKQKSDLNFLQYLSLAVEIGRTDPRCLRLLPMEDIRTRANELKGDNEQSAKVYVEQIEFHLTGRATEKLRQKAAQSSGTGVLEPPEQTECEELMLEEMLLPSLDEISGRLPRSTLRPKLVNRLTEHWNATDESDLLLYRTMHYHCLRQEFLVPLKEALWPVITKTASTNGARTVCYERVTATHRPFGISNTGDPYVEVSFRCKRPTDFTLGSHLIFGSLVALFQTSTGTLEGEPDQHTLIYATVAQFDIRGVGGQRSRGGKVGLSFDADSMNRFDFNAQYCMLESPDYFLAKKPVFDFLRSERSFSRIPLLSQLLGRIEEPQQPPLYLRGKKIDLSLLYCKGEADDDSIMGDPIEDWPEHENRKIELDEAQQKAMKYILRSPVAIVQGPPGTGKSYLGVKFARIARACLKERGWLGDIFTRSSILTVTLTNHALDQFLEDILPHFGSCGVVRFGGRSKSQSPALQECSARRRAKETKEEYLERKKFKKSLEHYSQALNAALFLQHSNRARLVCILAYLPRSLFWTIVRPRGWQVSFALLGRSACEFALFSLDYWLKGKERKLPGLEKGWLNDRHLPRSQDEDLFTTTDRGNSPTIFSYRSMSAKRYLCTQMKSGVKTCLDNVFSEYQDVPRETWRNVDIGDLDMDILDRINEERIMFDDDFFDDDVAEDYRRIRRPVLDRLAFEFDSDSDEFSDDEEGPVRISRPNADDVRHEVTREPWQTERMMAVLLQQEIRRELEKTFGAKNIAENCHVPVHDMAKRVGPNPRDRGRLLETVEPRLNRSMTVKLQQMYSRCQRRGEAYAQHRKALSLRACAGASLVGMTSTFAALNRDVLQRLAPKVVIIEEAGELLECQLMACLSSPKLEHVVLIGDHQQLRPKINAFELCRKNHFDISLFERLINLNVPFAKLSTQLRMRPEVSQLVKHFYADGLIDHERVKKYDRVGGVATDVYFLDHRELEQSSEGSSKRNEFEAKYAVALATYLVRSQQYKPSDITLLTPYVGQKRLIRALLSPELRFTRSASENDIKVVTIDDYQGEENKIIILSLVRSNPGGRIGFIGIENRVIVALSRAREGLYILGNSTMVEKSPSWEKVIECLRGQGRIGQFLILKCRNHPENTEDVANTDAFENVKDGGCREPCQMLLPRCGHRCPLLCHVFNHNSVKCERTCNRPKPLNCTHERPEHLCATCDRLGLTPQDCCEYSCREDVEVTLDCGHQKLLPCFSQDSSTARCCTTLIKIDLPCGHSKEVECHAKEDADSRRCETPVEMTRPCNHKIEVPCYQKDNLPVCNEEVDVELPCGHKKVLPCPKKDSLNYRKCSVMVDIELPCGHKKSLPCVDKDSSFYRDCREEVVVDLECGHQKKLQCANKDKSNYRRCEETIEVTLECGHSKSARCSDRNDLSAGRCANHVLTELPCGHKKLIQCWQQLLLVVHEENLTPRSVGVKCSEKANITLPCGHKKVTSCYLKDRPSHYSHKCEEPVEISLSCGHMGHVPCYQKESSQSTRGFTSSLRSRSCCVEVPAILGCGHENMVPCHSKDETASVKCKVTEISKLPCGHDREVRCGDNTKARAYPCKAAVSVQLRCGHRQLIPCHTAQEVFQSVFKRVPCDGSGICTFSCGHKASVVNGFIKEVDYDS</sequence>
<feature type="domain" description="C3H1-type" evidence="9">
    <location>
        <begin position="4"/>
        <end position="26"/>
    </location>
</feature>
<dbReference type="GO" id="GO:0031380">
    <property type="term" value="C:nuclear RNA-directed RNA polymerase complex"/>
    <property type="evidence" value="ECO:0007669"/>
    <property type="project" value="TreeGrafter"/>
</dbReference>
<dbReference type="Gene3D" id="3.30.1370.210">
    <property type="match status" value="1"/>
</dbReference>
<comment type="caution">
    <text evidence="10">The sequence shown here is derived from an EMBL/GenBank/DDBJ whole genome shotgun (WGS) entry which is preliminary data.</text>
</comment>
<evidence type="ECO:0000256" key="4">
    <source>
        <dbReference type="ARBA" id="ARBA00022801"/>
    </source>
</evidence>
<dbReference type="PANTHER" id="PTHR10887">
    <property type="entry name" value="DNA2/NAM7 HELICASE FAMILY"/>
    <property type="match status" value="1"/>
</dbReference>
<keyword evidence="5" id="KW-0347">Helicase</keyword>
<evidence type="ECO:0000256" key="5">
    <source>
        <dbReference type="ARBA" id="ARBA00022806"/>
    </source>
</evidence>
<dbReference type="Pfam" id="PF00642">
    <property type="entry name" value="zf-CCCH"/>
    <property type="match status" value="2"/>
</dbReference>
<evidence type="ECO:0000256" key="1">
    <source>
        <dbReference type="ARBA" id="ARBA00022723"/>
    </source>
</evidence>
<gene>
    <name evidence="10" type="ORF">FOL47_008679</name>
</gene>
<keyword evidence="1 8" id="KW-0479">Metal-binding</keyword>
<dbReference type="SUPFAM" id="SSF52540">
    <property type="entry name" value="P-loop containing nucleoside triphosphate hydrolases"/>
    <property type="match status" value="1"/>
</dbReference>
<dbReference type="InterPro" id="IPR045055">
    <property type="entry name" value="DNA2/NAM7-like"/>
</dbReference>
<dbReference type="FunFam" id="3.40.50.300:FF:000326">
    <property type="entry name" value="P-loop containing nucleoside triphosphate hydrolase"/>
    <property type="match status" value="1"/>
</dbReference>
<keyword evidence="3 8" id="KW-0863">Zinc-finger</keyword>
<dbReference type="Gene3D" id="3.40.50.300">
    <property type="entry name" value="P-loop containing nucleotide triphosphate hydrolases"/>
    <property type="match status" value="3"/>
</dbReference>
<dbReference type="GO" id="GO:0016787">
    <property type="term" value="F:hydrolase activity"/>
    <property type="evidence" value="ECO:0007669"/>
    <property type="project" value="UniProtKB-KW"/>
</dbReference>
<dbReference type="SUPFAM" id="SSF90229">
    <property type="entry name" value="CCCH zinc finger"/>
    <property type="match status" value="1"/>
</dbReference>